<proteinExistence type="inferred from homology"/>
<feature type="transmembrane region" description="Helical" evidence="8">
    <location>
        <begin position="357"/>
        <end position="377"/>
    </location>
</feature>
<evidence type="ECO:0000256" key="6">
    <source>
        <dbReference type="ARBA" id="ARBA00023136"/>
    </source>
</evidence>
<keyword evidence="10" id="KW-1185">Reference proteome</keyword>
<evidence type="ECO:0000256" key="7">
    <source>
        <dbReference type="ARBA" id="ARBA00024033"/>
    </source>
</evidence>
<reference evidence="9 10" key="1">
    <citation type="submission" date="2016-03" db="EMBL/GenBank/DDBJ databases">
        <title>Genome sequence of Rhodococcus kyotonensis KB10.</title>
        <authorList>
            <person name="Jeong H."/>
            <person name="Hong C.E."/>
            <person name="Jo S.H."/>
            <person name="Park J.M."/>
        </authorList>
    </citation>
    <scope>NUCLEOTIDE SEQUENCE [LARGE SCALE GENOMIC DNA]</scope>
    <source>
        <strain evidence="9 10">KB10</strain>
    </source>
</reference>
<evidence type="ECO:0000256" key="2">
    <source>
        <dbReference type="ARBA" id="ARBA00022475"/>
    </source>
</evidence>
<evidence type="ECO:0008006" key="11">
    <source>
        <dbReference type="Google" id="ProtNLM"/>
    </source>
</evidence>
<feature type="transmembrane region" description="Helical" evidence="8">
    <location>
        <begin position="312"/>
        <end position="329"/>
    </location>
</feature>
<evidence type="ECO:0000256" key="4">
    <source>
        <dbReference type="ARBA" id="ARBA00022692"/>
    </source>
</evidence>
<evidence type="ECO:0000256" key="3">
    <source>
        <dbReference type="ARBA" id="ARBA00022679"/>
    </source>
</evidence>
<evidence type="ECO:0000313" key="9">
    <source>
        <dbReference type="EMBL" id="OAK57558.1"/>
    </source>
</evidence>
<feature type="transmembrane region" description="Helical" evidence="8">
    <location>
        <begin position="145"/>
        <end position="167"/>
    </location>
</feature>
<feature type="transmembrane region" description="Helical" evidence="8">
    <location>
        <begin position="195"/>
        <end position="216"/>
    </location>
</feature>
<feature type="transmembrane region" description="Helical" evidence="8">
    <location>
        <begin position="285"/>
        <end position="303"/>
    </location>
</feature>
<feature type="transmembrane region" description="Helical" evidence="8">
    <location>
        <begin position="25"/>
        <end position="47"/>
    </location>
</feature>
<organism evidence="9 10">
    <name type="scientific">Rhodococcoides kyotonense</name>
    <dbReference type="NCBI Taxonomy" id="398843"/>
    <lineage>
        <taxon>Bacteria</taxon>
        <taxon>Bacillati</taxon>
        <taxon>Actinomycetota</taxon>
        <taxon>Actinomycetes</taxon>
        <taxon>Mycobacteriales</taxon>
        <taxon>Nocardiaceae</taxon>
        <taxon>Rhodococcoides</taxon>
    </lineage>
</organism>
<dbReference type="InterPro" id="IPR018584">
    <property type="entry name" value="GT87"/>
</dbReference>
<evidence type="ECO:0000256" key="1">
    <source>
        <dbReference type="ARBA" id="ARBA00004651"/>
    </source>
</evidence>
<dbReference type="AlphaFoldDB" id="A0A177YR98"/>
<protein>
    <recommendedName>
        <fullName evidence="11">Alpha-1,2-mannosyltransferase</fullName>
    </recommendedName>
</protein>
<evidence type="ECO:0000313" key="10">
    <source>
        <dbReference type="Proteomes" id="UP000077519"/>
    </source>
</evidence>
<keyword evidence="2" id="KW-1003">Cell membrane</keyword>
<dbReference type="EMBL" id="LVHI01000001">
    <property type="protein sequence ID" value="OAK57558.1"/>
    <property type="molecule type" value="Genomic_DNA"/>
</dbReference>
<sequence>MSDAGTPEPAANDVAAPRRRPRATWLVPVACAAVLVAAVVGLAYNLVGFPGLRALGDYYRIDLDVYRLGGGVFMSGTPLYGEMPPTALGNTLPFTYPPIAAVIFGPLSLITLHWAGIVVTVLSLALLFGTIVLTLVSLGYSPRTLMLWAAGAVFAVSMILEPVFSTFDYGQINILLMAFVAADCLPKKTPWPRGALVGFVAAVKLTPAVFVLFFLFRKDFRAAIVTGVSFLAFTALGFVATFSDSLQYWTKVLVDSDRIGRPAYPANQSITGMLARLGMDDSVRSMLWIVLSLMLLAVTFYAMRRAFATHQTALALGVNAVFGLLVSPVSWSHHWVWTVPFLVALGTLAWRRRNVVALAFVGIGVVVLHFAPHWQLAVGRWSGLGWPMWDQIAASSYVWWGIAAIVVAACAATPLARRA</sequence>
<name>A0A177YR98_9NOCA</name>
<evidence type="ECO:0000256" key="8">
    <source>
        <dbReference type="SAM" id="Phobius"/>
    </source>
</evidence>
<dbReference type="Proteomes" id="UP000077519">
    <property type="component" value="Unassembled WGS sequence"/>
</dbReference>
<comment type="subcellular location">
    <subcellularLocation>
        <location evidence="1">Cell membrane</location>
        <topology evidence="1">Multi-pass membrane protein</topology>
    </subcellularLocation>
</comment>
<keyword evidence="3" id="KW-0808">Transferase</keyword>
<comment type="caution">
    <text evidence="9">The sequence shown here is derived from an EMBL/GenBank/DDBJ whole genome shotgun (WGS) entry which is preliminary data.</text>
</comment>
<gene>
    <name evidence="9" type="ORF">A3K89_00910</name>
</gene>
<dbReference type="GO" id="GO:0005886">
    <property type="term" value="C:plasma membrane"/>
    <property type="evidence" value="ECO:0007669"/>
    <property type="project" value="UniProtKB-SubCell"/>
</dbReference>
<accession>A0A177YR98</accession>
<keyword evidence="4 8" id="KW-0812">Transmembrane</keyword>
<feature type="transmembrane region" description="Helical" evidence="8">
    <location>
        <begin position="335"/>
        <end position="350"/>
    </location>
</feature>
<feature type="transmembrane region" description="Helical" evidence="8">
    <location>
        <begin position="397"/>
        <end position="416"/>
    </location>
</feature>
<keyword evidence="6 8" id="KW-0472">Membrane</keyword>
<dbReference type="GO" id="GO:0016758">
    <property type="term" value="F:hexosyltransferase activity"/>
    <property type="evidence" value="ECO:0007669"/>
    <property type="project" value="InterPro"/>
</dbReference>
<keyword evidence="5 8" id="KW-1133">Transmembrane helix</keyword>
<feature type="transmembrane region" description="Helical" evidence="8">
    <location>
        <begin position="223"/>
        <end position="243"/>
    </location>
</feature>
<evidence type="ECO:0000256" key="5">
    <source>
        <dbReference type="ARBA" id="ARBA00022989"/>
    </source>
</evidence>
<dbReference type="Pfam" id="PF09594">
    <property type="entry name" value="GT87"/>
    <property type="match status" value="1"/>
</dbReference>
<feature type="transmembrane region" description="Helical" evidence="8">
    <location>
        <begin position="114"/>
        <end position="138"/>
    </location>
</feature>
<comment type="similarity">
    <text evidence="7">Belongs to the glycosyltransferase 87 family.</text>
</comment>